<comment type="caution">
    <text evidence="1">The sequence shown here is derived from an EMBL/GenBank/DDBJ whole genome shotgun (WGS) entry which is preliminary data.</text>
</comment>
<keyword evidence="2" id="KW-1185">Reference proteome</keyword>
<reference evidence="2" key="1">
    <citation type="journal article" date="2023" name="G3 (Bethesda)">
        <title>Genome assembly and association tests identify interacting loci associated with vigor, precocity, and sex in interspecific pistachio rootstocks.</title>
        <authorList>
            <person name="Palmer W."/>
            <person name="Jacygrad E."/>
            <person name="Sagayaradj S."/>
            <person name="Cavanaugh K."/>
            <person name="Han R."/>
            <person name="Bertier L."/>
            <person name="Beede B."/>
            <person name="Kafkas S."/>
            <person name="Golino D."/>
            <person name="Preece J."/>
            <person name="Michelmore R."/>
        </authorList>
    </citation>
    <scope>NUCLEOTIDE SEQUENCE [LARGE SCALE GENOMIC DNA]</scope>
</reference>
<proteinExistence type="predicted"/>
<evidence type="ECO:0000313" key="1">
    <source>
        <dbReference type="EMBL" id="KAJ0087340.1"/>
    </source>
</evidence>
<organism evidence="1 2">
    <name type="scientific">Pistacia atlantica</name>
    <dbReference type="NCBI Taxonomy" id="434234"/>
    <lineage>
        <taxon>Eukaryota</taxon>
        <taxon>Viridiplantae</taxon>
        <taxon>Streptophyta</taxon>
        <taxon>Embryophyta</taxon>
        <taxon>Tracheophyta</taxon>
        <taxon>Spermatophyta</taxon>
        <taxon>Magnoliopsida</taxon>
        <taxon>eudicotyledons</taxon>
        <taxon>Gunneridae</taxon>
        <taxon>Pentapetalae</taxon>
        <taxon>rosids</taxon>
        <taxon>malvids</taxon>
        <taxon>Sapindales</taxon>
        <taxon>Anacardiaceae</taxon>
        <taxon>Pistacia</taxon>
    </lineage>
</organism>
<accession>A0ACC1AKX4</accession>
<protein>
    <submittedName>
        <fullName evidence="1">Uncharacterized protein</fullName>
    </submittedName>
</protein>
<dbReference type="Proteomes" id="UP001164250">
    <property type="component" value="Chromosome 10"/>
</dbReference>
<evidence type="ECO:0000313" key="2">
    <source>
        <dbReference type="Proteomes" id="UP001164250"/>
    </source>
</evidence>
<sequence>MGVRDLKFLSTNNSISKDQLINEQIGTTPTWRESAPLLPVKLQIVLNPSSNLFEGSITAVFARLTRLEVLDLSNNKFSVYIPDCFGSNANLDTVKAPTTRLSGIVPMFNSWVSVNIIGNSSSSPEQAKRRMPVAVVISMAFAASVLAAGIITIICYVPTFFE</sequence>
<gene>
    <name evidence="1" type="ORF">Patl1_07837</name>
</gene>
<dbReference type="EMBL" id="CM047906">
    <property type="protein sequence ID" value="KAJ0087340.1"/>
    <property type="molecule type" value="Genomic_DNA"/>
</dbReference>
<name>A0ACC1AKX4_9ROSI</name>